<evidence type="ECO:0000256" key="9">
    <source>
        <dbReference type="SAM" id="MobiDB-lite"/>
    </source>
</evidence>
<feature type="compositionally biased region" description="Polar residues" evidence="9">
    <location>
        <begin position="762"/>
        <end position="773"/>
    </location>
</feature>
<dbReference type="PROSITE" id="PS50011">
    <property type="entry name" value="PROTEIN_KINASE_DOM"/>
    <property type="match status" value="1"/>
</dbReference>
<feature type="region of interest" description="Disordered" evidence="9">
    <location>
        <begin position="835"/>
        <end position="860"/>
    </location>
</feature>
<dbReference type="FunFam" id="3.30.200.20:FF:000075">
    <property type="entry name" value="Probable serine/threonine-protein kinase WNK1"/>
    <property type="match status" value="1"/>
</dbReference>
<comment type="caution">
    <text evidence="11">The sequence shown here is derived from an EMBL/GenBank/DDBJ whole genome shotgun (WGS) entry which is preliminary data.</text>
</comment>
<dbReference type="GO" id="GO:0004674">
    <property type="term" value="F:protein serine/threonine kinase activity"/>
    <property type="evidence" value="ECO:0007669"/>
    <property type="project" value="UniProtKB-KW"/>
</dbReference>
<keyword evidence="2" id="KW-0723">Serine/threonine-protein kinase</keyword>
<dbReference type="Gene3D" id="3.10.20.90">
    <property type="entry name" value="Phosphatidylinositol 3-kinase Catalytic Subunit, Chain A, domain 1"/>
    <property type="match status" value="1"/>
</dbReference>
<dbReference type="Proteomes" id="UP001211907">
    <property type="component" value="Unassembled WGS sequence"/>
</dbReference>
<dbReference type="AlphaFoldDB" id="A0AAD5SX34"/>
<evidence type="ECO:0000256" key="2">
    <source>
        <dbReference type="ARBA" id="ARBA00022527"/>
    </source>
</evidence>
<evidence type="ECO:0000313" key="11">
    <source>
        <dbReference type="EMBL" id="KAJ3109474.1"/>
    </source>
</evidence>
<feature type="region of interest" description="Disordered" evidence="9">
    <location>
        <begin position="16"/>
        <end position="40"/>
    </location>
</feature>
<keyword evidence="5 11" id="KW-0418">Kinase</keyword>
<reference evidence="11" key="1">
    <citation type="submission" date="2020-05" db="EMBL/GenBank/DDBJ databases">
        <title>Phylogenomic resolution of chytrid fungi.</title>
        <authorList>
            <person name="Stajich J.E."/>
            <person name="Amses K."/>
            <person name="Simmons R."/>
            <person name="Seto K."/>
            <person name="Myers J."/>
            <person name="Bonds A."/>
            <person name="Quandt C.A."/>
            <person name="Barry K."/>
            <person name="Liu P."/>
            <person name="Grigoriev I."/>
            <person name="Longcore J.E."/>
            <person name="James T.Y."/>
        </authorList>
    </citation>
    <scope>NUCLEOTIDE SEQUENCE</scope>
    <source>
        <strain evidence="11">JEL0513</strain>
    </source>
</reference>
<feature type="compositionally biased region" description="Low complexity" evidence="9">
    <location>
        <begin position="991"/>
        <end position="1006"/>
    </location>
</feature>
<accession>A0AAD5SX34</accession>
<dbReference type="Pfam" id="PF00069">
    <property type="entry name" value="Pkinase"/>
    <property type="match status" value="1"/>
</dbReference>
<dbReference type="SUPFAM" id="SSF56112">
    <property type="entry name" value="Protein kinase-like (PK-like)"/>
    <property type="match status" value="1"/>
</dbReference>
<sequence length="1049" mass="112482">MSNILISANSSSLPTLHADFSKNNNDEDADEDDENKVIETDPTGRFSRYKKLLGKGAYKEVYKGFDEDEGVEVAWNQLRVDHLDKREAQRILSEIQILKSLRSENIITIYHAWGAKGKDGRERVFFITELMTAGTLKSYLKKSSKAAVATTPAPLTSVVASSAPGSMNSLHSFFSNPLTAGTSISGGVRPVIKKWCRQILQGLCYLHSRTPPIIHRNGVAKIGDLGLAIPKSKDHASSVLGTPEFMAPELYDGNYDEKVDIYAFGMVVLEMVTKEYPYSECTNQYQIYKKVSSGVKPEALAKVTDEQTVQFIELCIQFLPSRRPSAADLLMHPFLKAPEFISNTTATPIATGGSKISIDSESAVSSKNSEILQGLMTDGEKTKINVDPDRYTISPQTSGGTVANPPVSNPDISAGKSLSITSVTYADSHPLLLANLGMIPSPPASNTPSLAGPVSNIANILSITTPTAATPMQSTVIIELFDRHSESTVTLRMIYTSALTRQTYDFRFPFNLPEDTSTDVVSEMVKENLIEAQDEALARRKLEEKVKHILLGRLEESSRRTSEVPNSSLQIAQSQAKISDTALRNEDAFVNQKYATVPRTTSGTDIKIANGLTSVEKPYSTLPRANSSAADINFVPRVESGSSMSSSAESSLGVGSAETGGRISPEKIANLQIQQQNTFLISPQPVQKLRPQSHLSVEDQANRVNAAMTANTFSLSTKQVGNVAVASKLFRPTESIVRAANEGASPELLPLFSISEGHKRGNSGSSGDFQLSSEVHIRRSSQLSSTSDQCTPSLSSVEIAETRPGSQQTPQIVSPLPINPITQQNGVIKTQTPGLIVYGPENRPGNSTTPPGSSNSAANVAAQQKLLELQERSLKDLGSSSTRSPSNTSTGGPHINHHVVHQYPVQFHPHHAASYSGIVPQGNNGVSRAAANLAWIQNGVTNSVRPSMSATSSAVSQNSGMLSSKLSSATGSSVGTPASGMSPNFSEIAGRSPQQQPQPQPSQQRQLPVIQPIVTRVGSVSDSIPARPQIQAGNEMGSILSLAGRKGSS</sequence>
<evidence type="ECO:0000256" key="1">
    <source>
        <dbReference type="ARBA" id="ARBA00012513"/>
    </source>
</evidence>
<dbReference type="InterPro" id="IPR011009">
    <property type="entry name" value="Kinase-like_dom_sf"/>
</dbReference>
<proteinExistence type="predicted"/>
<dbReference type="Gene3D" id="1.10.510.10">
    <property type="entry name" value="Transferase(Phosphotransferase) domain 1"/>
    <property type="match status" value="1"/>
</dbReference>
<feature type="region of interest" description="Disordered" evidence="9">
    <location>
        <begin position="963"/>
        <end position="1010"/>
    </location>
</feature>
<evidence type="ECO:0000256" key="3">
    <source>
        <dbReference type="ARBA" id="ARBA00022679"/>
    </source>
</evidence>
<feature type="compositionally biased region" description="Polar residues" evidence="9">
    <location>
        <begin position="780"/>
        <end position="796"/>
    </location>
</feature>
<feature type="region of interest" description="Disordered" evidence="9">
    <location>
        <begin position="639"/>
        <end position="659"/>
    </location>
</feature>
<organism evidence="11 12">
    <name type="scientific">Physocladia obscura</name>
    <dbReference type="NCBI Taxonomy" id="109957"/>
    <lineage>
        <taxon>Eukaryota</taxon>
        <taxon>Fungi</taxon>
        <taxon>Fungi incertae sedis</taxon>
        <taxon>Chytridiomycota</taxon>
        <taxon>Chytridiomycota incertae sedis</taxon>
        <taxon>Chytridiomycetes</taxon>
        <taxon>Chytridiales</taxon>
        <taxon>Chytriomycetaceae</taxon>
        <taxon>Physocladia</taxon>
    </lineage>
</organism>
<keyword evidence="4" id="KW-0547">Nucleotide-binding</keyword>
<comment type="catalytic activity">
    <reaction evidence="8">
        <text>L-seryl-[protein] + ATP = O-phospho-L-seryl-[protein] + ADP + H(+)</text>
        <dbReference type="Rhea" id="RHEA:17989"/>
        <dbReference type="Rhea" id="RHEA-COMP:9863"/>
        <dbReference type="Rhea" id="RHEA-COMP:11604"/>
        <dbReference type="ChEBI" id="CHEBI:15378"/>
        <dbReference type="ChEBI" id="CHEBI:29999"/>
        <dbReference type="ChEBI" id="CHEBI:30616"/>
        <dbReference type="ChEBI" id="CHEBI:83421"/>
        <dbReference type="ChEBI" id="CHEBI:456216"/>
        <dbReference type="EC" id="2.7.11.1"/>
    </reaction>
</comment>
<dbReference type="InterPro" id="IPR000719">
    <property type="entry name" value="Prot_kinase_dom"/>
</dbReference>
<feature type="compositionally biased region" description="Low complexity" evidence="9">
    <location>
        <begin position="639"/>
        <end position="657"/>
    </location>
</feature>
<feature type="compositionally biased region" description="Polar residues" evidence="9">
    <location>
        <begin position="974"/>
        <end position="985"/>
    </location>
</feature>
<evidence type="ECO:0000256" key="7">
    <source>
        <dbReference type="ARBA" id="ARBA00047899"/>
    </source>
</evidence>
<dbReference type="EC" id="2.7.11.1" evidence="1"/>
<dbReference type="EMBL" id="JADGJH010001809">
    <property type="protein sequence ID" value="KAJ3109474.1"/>
    <property type="molecule type" value="Genomic_DNA"/>
</dbReference>
<evidence type="ECO:0000259" key="10">
    <source>
        <dbReference type="PROSITE" id="PS50011"/>
    </source>
</evidence>
<evidence type="ECO:0000313" key="12">
    <source>
        <dbReference type="Proteomes" id="UP001211907"/>
    </source>
</evidence>
<feature type="compositionally biased region" description="Low complexity" evidence="9">
    <location>
        <begin position="878"/>
        <end position="892"/>
    </location>
</feature>
<name>A0AAD5SX34_9FUNG</name>
<protein>
    <recommendedName>
        <fullName evidence="1">non-specific serine/threonine protein kinase</fullName>
        <ecNumber evidence="1">2.7.11.1</ecNumber>
    </recommendedName>
</protein>
<keyword evidence="12" id="KW-1185">Reference proteome</keyword>
<dbReference type="InterPro" id="IPR050588">
    <property type="entry name" value="WNK_Ser-Thr_kinase"/>
</dbReference>
<comment type="catalytic activity">
    <reaction evidence="7">
        <text>L-threonyl-[protein] + ATP = O-phospho-L-threonyl-[protein] + ADP + H(+)</text>
        <dbReference type="Rhea" id="RHEA:46608"/>
        <dbReference type="Rhea" id="RHEA-COMP:11060"/>
        <dbReference type="Rhea" id="RHEA-COMP:11605"/>
        <dbReference type="ChEBI" id="CHEBI:15378"/>
        <dbReference type="ChEBI" id="CHEBI:30013"/>
        <dbReference type="ChEBI" id="CHEBI:30616"/>
        <dbReference type="ChEBI" id="CHEBI:61977"/>
        <dbReference type="ChEBI" id="CHEBI:456216"/>
        <dbReference type="EC" id="2.7.11.1"/>
    </reaction>
</comment>
<evidence type="ECO:0000256" key="5">
    <source>
        <dbReference type="ARBA" id="ARBA00022777"/>
    </source>
</evidence>
<evidence type="ECO:0000256" key="6">
    <source>
        <dbReference type="ARBA" id="ARBA00022840"/>
    </source>
</evidence>
<keyword evidence="6" id="KW-0067">ATP-binding</keyword>
<feature type="region of interest" description="Disordered" evidence="9">
    <location>
        <begin position="758"/>
        <end position="813"/>
    </location>
</feature>
<feature type="compositionally biased region" description="Low complexity" evidence="9">
    <location>
        <begin position="963"/>
        <end position="973"/>
    </location>
</feature>
<gene>
    <name evidence="11" type="primary">WNK3</name>
    <name evidence="11" type="ORF">HK100_003286</name>
</gene>
<evidence type="ECO:0000256" key="4">
    <source>
        <dbReference type="ARBA" id="ARBA00022741"/>
    </source>
</evidence>
<evidence type="ECO:0000256" key="8">
    <source>
        <dbReference type="ARBA" id="ARBA00048679"/>
    </source>
</evidence>
<dbReference type="SMART" id="SM00220">
    <property type="entry name" value="S_TKc"/>
    <property type="match status" value="1"/>
</dbReference>
<dbReference type="GO" id="GO:0005524">
    <property type="term" value="F:ATP binding"/>
    <property type="evidence" value="ECO:0007669"/>
    <property type="project" value="UniProtKB-KW"/>
</dbReference>
<dbReference type="PANTHER" id="PTHR13902">
    <property type="entry name" value="SERINE/THREONINE-PROTEIN KINASE WNK WITH NO LYSINE -RELATED"/>
    <property type="match status" value="1"/>
</dbReference>
<dbReference type="Gene3D" id="3.30.200.20">
    <property type="entry name" value="Phosphorylase Kinase, domain 1"/>
    <property type="match status" value="1"/>
</dbReference>
<feature type="region of interest" description="Disordered" evidence="9">
    <location>
        <begin position="875"/>
        <end position="896"/>
    </location>
</feature>
<feature type="domain" description="Protein kinase" evidence="10">
    <location>
        <begin position="47"/>
        <end position="335"/>
    </location>
</feature>
<keyword evidence="3" id="KW-0808">Transferase</keyword>